<feature type="non-terminal residue" evidence="1">
    <location>
        <position position="603"/>
    </location>
</feature>
<name>A0ACB7PEX3_9PEZI</name>
<protein>
    <submittedName>
        <fullName evidence="1">Uncharacterized protein</fullName>
    </submittedName>
</protein>
<evidence type="ECO:0000313" key="1">
    <source>
        <dbReference type="EMBL" id="KAH6632737.1"/>
    </source>
</evidence>
<sequence length="603" mass="64815">MFGPDLFAVLTVSASAVLGQAVWESDQISTRICQWQQLRAAVLRDTVYLDGGNLWWEPKFADGRTERPVDDRNPLGHMYTLNFSTPFDTADNISAILGVLETGGGDTNSRAPTYEDGALLGNNAEFFLYGGLMGRPYSTPDPPGNEVLYYEKYLYGADRPFSQPFNFKALGGNMTRYITSGGAASAPSENLAWYFSGMRSATWGKIYKPGSNTNGSFDATEVSNTLITLDMGRQRFETFKNVTLPPGMDGRANPELVWVPVGRRGILVSLGGVVYPDFASTDAISANETVSKWHSQKTVGGPGQLTRGCAVVARAQDGSSFNIYYYGGYDGLDSKKPFSSDVWVLSLPSFTWVKLASGGADGRAGHKCVTPYPDQMLAIGGYQALAATVPKCLDETIRVFNLTTGKWLTRYDPAVYANYTIPSAVVDKIGGSGTGGATATAPSPSWDATELAAVFKEQYPMSKITTFYPYASVGPVNNTNPDVPPPDDGGDSGGGLPSYLPPVLGVVLGLVFLTMVAVLILLWRRRRLLRRNATASEAGTEDTNGNRIASWLRGQPTEVKTPTLTNSSEYLPVSSTEVDSSVTGAAPPMSIAEMMDTGQIAEL</sequence>
<evidence type="ECO:0000313" key="2">
    <source>
        <dbReference type="Proteomes" id="UP000724584"/>
    </source>
</evidence>
<dbReference type="Proteomes" id="UP000724584">
    <property type="component" value="Unassembled WGS sequence"/>
</dbReference>
<keyword evidence="2" id="KW-1185">Reference proteome</keyword>
<dbReference type="EMBL" id="JAGIZQ010000004">
    <property type="protein sequence ID" value="KAH6632737.1"/>
    <property type="molecule type" value="Genomic_DNA"/>
</dbReference>
<proteinExistence type="predicted"/>
<organism evidence="1 2">
    <name type="scientific">Chaetomium tenue</name>
    <dbReference type="NCBI Taxonomy" id="1854479"/>
    <lineage>
        <taxon>Eukaryota</taxon>
        <taxon>Fungi</taxon>
        <taxon>Dikarya</taxon>
        <taxon>Ascomycota</taxon>
        <taxon>Pezizomycotina</taxon>
        <taxon>Sordariomycetes</taxon>
        <taxon>Sordariomycetidae</taxon>
        <taxon>Sordariales</taxon>
        <taxon>Chaetomiaceae</taxon>
        <taxon>Chaetomium</taxon>
    </lineage>
</organism>
<accession>A0ACB7PEX3</accession>
<comment type="caution">
    <text evidence="1">The sequence shown here is derived from an EMBL/GenBank/DDBJ whole genome shotgun (WGS) entry which is preliminary data.</text>
</comment>
<reference evidence="1 2" key="1">
    <citation type="journal article" date="2021" name="Nat. Commun.">
        <title>Genetic determinants of endophytism in the Arabidopsis root mycobiome.</title>
        <authorList>
            <person name="Mesny F."/>
            <person name="Miyauchi S."/>
            <person name="Thiergart T."/>
            <person name="Pickel B."/>
            <person name="Atanasova L."/>
            <person name="Karlsson M."/>
            <person name="Huettel B."/>
            <person name="Barry K.W."/>
            <person name="Haridas S."/>
            <person name="Chen C."/>
            <person name="Bauer D."/>
            <person name="Andreopoulos W."/>
            <person name="Pangilinan J."/>
            <person name="LaButti K."/>
            <person name="Riley R."/>
            <person name="Lipzen A."/>
            <person name="Clum A."/>
            <person name="Drula E."/>
            <person name="Henrissat B."/>
            <person name="Kohler A."/>
            <person name="Grigoriev I.V."/>
            <person name="Martin F.M."/>
            <person name="Hacquard S."/>
        </authorList>
    </citation>
    <scope>NUCLEOTIDE SEQUENCE [LARGE SCALE GENOMIC DNA]</scope>
    <source>
        <strain evidence="1 2">MPI-SDFR-AT-0079</strain>
    </source>
</reference>
<gene>
    <name evidence="1" type="ORF">F5144DRAFT_534528</name>
</gene>